<dbReference type="STRING" id="1125699.HMPREF9194_01451"/>
<dbReference type="OrthoDB" id="2662582at2"/>
<dbReference type="SMART" id="SM00470">
    <property type="entry name" value="ParB"/>
    <property type="match status" value="1"/>
</dbReference>
<dbReference type="Proteomes" id="UP000014541">
    <property type="component" value="Unassembled WGS sequence"/>
</dbReference>
<reference evidence="3 4" key="1">
    <citation type="submission" date="2013-04" db="EMBL/GenBank/DDBJ databases">
        <title>The Genome Sequence of Treponema maltophilum ATCC 51939.</title>
        <authorList>
            <consortium name="The Broad Institute Genomics Platform"/>
            <person name="Earl A."/>
            <person name="Ward D."/>
            <person name="Feldgarden M."/>
            <person name="Gevers D."/>
            <person name="Leonetti C."/>
            <person name="Blanton J.M."/>
            <person name="Dewhirst F.E."/>
            <person name="Izard J."/>
            <person name="Walker B."/>
            <person name="Young S."/>
            <person name="Zeng Q."/>
            <person name="Gargeya S."/>
            <person name="Fitzgerald M."/>
            <person name="Haas B."/>
            <person name="Abouelleil A."/>
            <person name="Allen A.W."/>
            <person name="Alvarado L."/>
            <person name="Arachchi H.M."/>
            <person name="Berlin A.M."/>
            <person name="Chapman S.B."/>
            <person name="Gainer-Dewar J."/>
            <person name="Goldberg J."/>
            <person name="Griggs A."/>
            <person name="Gujja S."/>
            <person name="Hansen M."/>
            <person name="Howarth C."/>
            <person name="Imamovic A."/>
            <person name="Ireland A."/>
            <person name="Larimer J."/>
            <person name="McCowan C."/>
            <person name="Murphy C."/>
            <person name="Pearson M."/>
            <person name="Poon T.W."/>
            <person name="Priest M."/>
            <person name="Roberts A."/>
            <person name="Saif S."/>
            <person name="Shea T."/>
            <person name="Sisk P."/>
            <person name="Sykes S."/>
            <person name="Wortman J."/>
            <person name="Nusbaum C."/>
            <person name="Birren B."/>
        </authorList>
    </citation>
    <scope>NUCLEOTIDE SEQUENCE [LARGE SCALE GENOMIC DNA]</scope>
    <source>
        <strain evidence="3 4">ATCC 51939</strain>
    </source>
</reference>
<evidence type="ECO:0000313" key="4">
    <source>
        <dbReference type="Proteomes" id="UP000014541"/>
    </source>
</evidence>
<name>S3KFX3_TREMA</name>
<feature type="domain" description="ParB-like N-terminal" evidence="2">
    <location>
        <begin position="1"/>
        <end position="85"/>
    </location>
</feature>
<dbReference type="AlphaFoldDB" id="S3KFX3"/>
<feature type="transmembrane region" description="Helical" evidence="1">
    <location>
        <begin position="140"/>
        <end position="159"/>
    </location>
</feature>
<sequence length="208" mass="23378">MLVHISDITVKKRIRKDVSGIDELADSIRKYGLLTPIILDDDYVLLAGYRRLQAAKRLGWTSIPATVVDASDKIGRMEIELEENVQRANFTEEELLEGYAALEKLKNPGLLRRIGRKIKNFFAVIFEAGRQSRADKRRKNALLSLTALFGIALAILSGVLHKGGYISYVLLTILNVVSAAAFLYGLFFFIRFTAGSKKKFSQPDREEN</sequence>
<dbReference type="InterPro" id="IPR036086">
    <property type="entry name" value="ParB/Sulfiredoxin_sf"/>
</dbReference>
<keyword evidence="4" id="KW-1185">Reference proteome</keyword>
<dbReference type="PATRIC" id="fig|1125699.3.peg.1464"/>
<organism evidence="3 4">
    <name type="scientific">Treponema maltophilum ATCC 51939</name>
    <dbReference type="NCBI Taxonomy" id="1125699"/>
    <lineage>
        <taxon>Bacteria</taxon>
        <taxon>Pseudomonadati</taxon>
        <taxon>Spirochaetota</taxon>
        <taxon>Spirochaetia</taxon>
        <taxon>Spirochaetales</taxon>
        <taxon>Treponemataceae</taxon>
        <taxon>Treponema</taxon>
    </lineage>
</organism>
<keyword evidence="1" id="KW-0472">Membrane</keyword>
<evidence type="ECO:0000256" key="1">
    <source>
        <dbReference type="SAM" id="Phobius"/>
    </source>
</evidence>
<dbReference type="PANTHER" id="PTHR33375">
    <property type="entry name" value="CHROMOSOME-PARTITIONING PROTEIN PARB-RELATED"/>
    <property type="match status" value="1"/>
</dbReference>
<dbReference type="GO" id="GO:0005694">
    <property type="term" value="C:chromosome"/>
    <property type="evidence" value="ECO:0007669"/>
    <property type="project" value="TreeGrafter"/>
</dbReference>
<dbReference type="CDD" id="cd16410">
    <property type="entry name" value="ParB_N_like"/>
    <property type="match status" value="1"/>
</dbReference>
<dbReference type="GO" id="GO:0045881">
    <property type="term" value="P:positive regulation of sporulation resulting in formation of a cellular spore"/>
    <property type="evidence" value="ECO:0007669"/>
    <property type="project" value="TreeGrafter"/>
</dbReference>
<keyword evidence="1" id="KW-1133">Transmembrane helix</keyword>
<comment type="caution">
    <text evidence="3">The sequence shown here is derived from an EMBL/GenBank/DDBJ whole genome shotgun (WGS) entry which is preliminary data.</text>
</comment>
<evidence type="ECO:0000259" key="2">
    <source>
        <dbReference type="SMART" id="SM00470"/>
    </source>
</evidence>
<dbReference type="EMBL" id="ATFF01000006">
    <property type="protein sequence ID" value="EPF31117.1"/>
    <property type="molecule type" value="Genomic_DNA"/>
</dbReference>
<dbReference type="HOGENOM" id="CLU_1229450_0_0_12"/>
<gene>
    <name evidence="3" type="ORF">HMPREF9194_01451</name>
</gene>
<dbReference type="Gene3D" id="3.90.1530.10">
    <property type="entry name" value="Conserved hypothetical protein from pyrococcus furiosus pfu- 392566-001, ParB domain"/>
    <property type="match status" value="1"/>
</dbReference>
<feature type="transmembrane region" description="Helical" evidence="1">
    <location>
        <begin position="165"/>
        <end position="190"/>
    </location>
</feature>
<dbReference type="PANTHER" id="PTHR33375:SF1">
    <property type="entry name" value="CHROMOSOME-PARTITIONING PROTEIN PARB-RELATED"/>
    <property type="match status" value="1"/>
</dbReference>
<dbReference type="InterPro" id="IPR050336">
    <property type="entry name" value="Chromosome_partition/occlusion"/>
</dbReference>
<dbReference type="InterPro" id="IPR003115">
    <property type="entry name" value="ParB_N"/>
</dbReference>
<keyword evidence="1" id="KW-0812">Transmembrane</keyword>
<dbReference type="SUPFAM" id="SSF110849">
    <property type="entry name" value="ParB/Sulfiredoxin"/>
    <property type="match status" value="1"/>
</dbReference>
<accession>S3KFX3</accession>
<evidence type="ECO:0000313" key="3">
    <source>
        <dbReference type="EMBL" id="EPF31117.1"/>
    </source>
</evidence>
<protein>
    <submittedName>
        <fullName evidence="3">ParB-like partition protein</fullName>
    </submittedName>
</protein>
<dbReference type="Pfam" id="PF02195">
    <property type="entry name" value="ParB_N"/>
    <property type="match status" value="1"/>
</dbReference>
<dbReference type="RefSeq" id="WP_016525728.1">
    <property type="nucleotide sequence ID" value="NZ_KE332518.1"/>
</dbReference>
<proteinExistence type="predicted"/>
<dbReference type="eggNOG" id="COG1475">
    <property type="taxonomic scope" value="Bacteria"/>
</dbReference>
<dbReference type="GO" id="GO:0007059">
    <property type="term" value="P:chromosome segregation"/>
    <property type="evidence" value="ECO:0007669"/>
    <property type="project" value="TreeGrafter"/>
</dbReference>